<organism evidence="2 3">
    <name type="scientific">Neisseria dumasiana</name>
    <dbReference type="NCBI Taxonomy" id="1931275"/>
    <lineage>
        <taxon>Bacteria</taxon>
        <taxon>Pseudomonadati</taxon>
        <taxon>Pseudomonadota</taxon>
        <taxon>Betaproteobacteria</taxon>
        <taxon>Neisseriales</taxon>
        <taxon>Neisseriaceae</taxon>
        <taxon>Neisseria</taxon>
    </lineage>
</organism>
<proteinExistence type="inferred from homology"/>
<dbReference type="Proteomes" id="UP000193346">
    <property type="component" value="Unassembled WGS sequence"/>
</dbReference>
<keyword evidence="3" id="KW-1185">Reference proteome</keyword>
<accession>A0ABX3WQB4</accession>
<dbReference type="Gene3D" id="3.30.300.90">
    <property type="entry name" value="BolA-like"/>
    <property type="match status" value="1"/>
</dbReference>
<reference evidence="2 3" key="1">
    <citation type="submission" date="2017-01" db="EMBL/GenBank/DDBJ databases">
        <authorList>
            <person name="Wolfgang W.J."/>
            <person name="Cole J."/>
            <person name="Wroblewski D."/>
            <person name="Mcginnis J."/>
            <person name="Musser K.A."/>
        </authorList>
    </citation>
    <scope>NUCLEOTIDE SEQUENCE [LARGE SCALE GENOMIC DNA]</scope>
    <source>
        <strain evidence="2 3">93087</strain>
    </source>
</reference>
<comment type="similarity">
    <text evidence="1">Belongs to the BolA/IbaG family.</text>
</comment>
<sequence>MPTMQEMIEGRLKSLRPEIFEFRDDSHLHEGHAGNRGGGHYAILLVSEAFAGVSRLNRQRMVKDLLQDFFSDGLIHALSVKAVTPEEYFH</sequence>
<dbReference type="InterPro" id="IPR002634">
    <property type="entry name" value="BolA"/>
</dbReference>
<dbReference type="PANTHER" id="PTHR46230:SF7">
    <property type="entry name" value="BOLA-LIKE PROTEIN 1"/>
    <property type="match status" value="1"/>
</dbReference>
<dbReference type="SUPFAM" id="SSF82657">
    <property type="entry name" value="BolA-like"/>
    <property type="match status" value="1"/>
</dbReference>
<dbReference type="InterPro" id="IPR036065">
    <property type="entry name" value="BolA-like_sf"/>
</dbReference>
<name>A0ABX3WQB4_9NEIS</name>
<protein>
    <submittedName>
        <fullName evidence="2">BolA family transcriptional regulator</fullName>
    </submittedName>
</protein>
<gene>
    <name evidence="2" type="ORF">BV913_01685</name>
</gene>
<dbReference type="EMBL" id="MTAC01000003">
    <property type="protein sequence ID" value="OSI36453.1"/>
    <property type="molecule type" value="Genomic_DNA"/>
</dbReference>
<dbReference type="Pfam" id="PF01722">
    <property type="entry name" value="BolA"/>
    <property type="match status" value="1"/>
</dbReference>
<comment type="caution">
    <text evidence="2">The sequence shown here is derived from an EMBL/GenBank/DDBJ whole genome shotgun (WGS) entry which is preliminary data.</text>
</comment>
<dbReference type="PIRSF" id="PIRSF003113">
    <property type="entry name" value="BolA"/>
    <property type="match status" value="1"/>
</dbReference>
<dbReference type="RefSeq" id="WP_054599995.1">
    <property type="nucleotide sequence ID" value="NZ_CP091509.1"/>
</dbReference>
<evidence type="ECO:0000313" key="3">
    <source>
        <dbReference type="Proteomes" id="UP000193346"/>
    </source>
</evidence>
<evidence type="ECO:0000313" key="2">
    <source>
        <dbReference type="EMBL" id="OSI36453.1"/>
    </source>
</evidence>
<evidence type="ECO:0000256" key="1">
    <source>
        <dbReference type="RuleBase" id="RU003860"/>
    </source>
</evidence>
<dbReference type="PANTHER" id="PTHR46230">
    <property type="match status" value="1"/>
</dbReference>